<dbReference type="Gene3D" id="2.160.20.10">
    <property type="entry name" value="Single-stranded right-handed beta-helix, Pectin lyase-like"/>
    <property type="match status" value="2"/>
</dbReference>
<dbReference type="AlphaFoldDB" id="A0A428Z525"/>
<dbReference type="InterPro" id="IPR002022">
    <property type="entry name" value="Pec_lyase"/>
</dbReference>
<dbReference type="RefSeq" id="WP_051796271.1">
    <property type="nucleotide sequence ID" value="NZ_QHKI01000024.1"/>
</dbReference>
<evidence type="ECO:0000313" key="4">
    <source>
        <dbReference type="Proteomes" id="UP000287547"/>
    </source>
</evidence>
<protein>
    <recommendedName>
        <fullName evidence="2">Pectate lyase domain-containing protein</fullName>
    </recommendedName>
</protein>
<reference evidence="3 4" key="1">
    <citation type="submission" date="2018-05" db="EMBL/GenBank/DDBJ databases">
        <title>Evolution of GPA BGCs.</title>
        <authorList>
            <person name="Waglechner N."/>
            <person name="Wright G.D."/>
        </authorList>
    </citation>
    <scope>NUCLEOTIDE SEQUENCE [LARGE SCALE GENOMIC DNA]</scope>
    <source>
        <strain evidence="3 4">A82846</strain>
    </source>
</reference>
<comment type="caution">
    <text evidence="3">The sequence shown here is derived from an EMBL/GenBank/DDBJ whole genome shotgun (WGS) entry which is preliminary data.</text>
</comment>
<gene>
    <name evidence="3" type="ORF">DMH04_26560</name>
</gene>
<dbReference type="Proteomes" id="UP000287547">
    <property type="component" value="Unassembled WGS sequence"/>
</dbReference>
<dbReference type="Pfam" id="PF00544">
    <property type="entry name" value="Pectate_lyase_4"/>
    <property type="match status" value="1"/>
</dbReference>
<dbReference type="EMBL" id="QHKI01000024">
    <property type="protein sequence ID" value="RSM81912.1"/>
    <property type="molecule type" value="Genomic_DNA"/>
</dbReference>
<dbReference type="SUPFAM" id="SSF51126">
    <property type="entry name" value="Pectin lyase-like"/>
    <property type="match status" value="1"/>
</dbReference>
<accession>A0A428Z525</accession>
<sequence>MAASSFVRVSNVIIRNLTIRDTRMPDDDPGDDGYDYDAIQMDTANRIWTDNVTARITIHHNWFRNTKTRSPSVDNVAYGHLYNNYLQNVGFGSHVRGSSKTVIENSYFDGVRDPYYVTGSAELAQRGNTVINSYGPPAG</sequence>
<evidence type="ECO:0000313" key="3">
    <source>
        <dbReference type="EMBL" id="RSM81912.1"/>
    </source>
</evidence>
<feature type="domain" description="Pectate lyase" evidence="2">
    <location>
        <begin position="50"/>
        <end position="109"/>
    </location>
</feature>
<keyword evidence="1" id="KW-0456">Lyase</keyword>
<dbReference type="InterPro" id="IPR011050">
    <property type="entry name" value="Pectin_lyase_fold/virulence"/>
</dbReference>
<name>A0A428Z525_KIBAR</name>
<organism evidence="3 4">
    <name type="scientific">Kibdelosporangium aridum</name>
    <dbReference type="NCBI Taxonomy" id="2030"/>
    <lineage>
        <taxon>Bacteria</taxon>
        <taxon>Bacillati</taxon>
        <taxon>Actinomycetota</taxon>
        <taxon>Actinomycetes</taxon>
        <taxon>Pseudonocardiales</taxon>
        <taxon>Pseudonocardiaceae</taxon>
        <taxon>Kibdelosporangium</taxon>
    </lineage>
</organism>
<dbReference type="InterPro" id="IPR012334">
    <property type="entry name" value="Pectin_lyas_fold"/>
</dbReference>
<dbReference type="OrthoDB" id="112037at2"/>
<evidence type="ECO:0000256" key="1">
    <source>
        <dbReference type="ARBA" id="ARBA00023239"/>
    </source>
</evidence>
<evidence type="ECO:0000259" key="2">
    <source>
        <dbReference type="Pfam" id="PF00544"/>
    </source>
</evidence>
<proteinExistence type="predicted"/>